<name>A0A917VVP0_9ACTN</name>
<protein>
    <submittedName>
        <fullName evidence="1">Uncharacterized protein</fullName>
    </submittedName>
</protein>
<reference evidence="1" key="1">
    <citation type="journal article" date="2014" name="Int. J. Syst. Evol. Microbiol.">
        <title>Complete genome sequence of Corynebacterium casei LMG S-19264T (=DSM 44701T), isolated from a smear-ripened cheese.</title>
        <authorList>
            <consortium name="US DOE Joint Genome Institute (JGI-PGF)"/>
            <person name="Walter F."/>
            <person name="Albersmeier A."/>
            <person name="Kalinowski J."/>
            <person name="Ruckert C."/>
        </authorList>
    </citation>
    <scope>NUCLEOTIDE SEQUENCE</scope>
    <source>
        <strain evidence="1">JCM 3035</strain>
    </source>
</reference>
<keyword evidence="2" id="KW-1185">Reference proteome</keyword>
<organism evidence="1 2">
    <name type="scientific">Streptomyces flaveus</name>
    <dbReference type="NCBI Taxonomy" id="66370"/>
    <lineage>
        <taxon>Bacteria</taxon>
        <taxon>Bacillati</taxon>
        <taxon>Actinomycetota</taxon>
        <taxon>Actinomycetes</taxon>
        <taxon>Kitasatosporales</taxon>
        <taxon>Streptomycetaceae</taxon>
        <taxon>Streptomyces</taxon>
        <taxon>Streptomyces aurantiacus group</taxon>
    </lineage>
</organism>
<comment type="caution">
    <text evidence="1">The sequence shown here is derived from an EMBL/GenBank/DDBJ whole genome shotgun (WGS) entry which is preliminary data.</text>
</comment>
<dbReference type="Proteomes" id="UP000637788">
    <property type="component" value="Unassembled WGS sequence"/>
</dbReference>
<dbReference type="AlphaFoldDB" id="A0A917VVP0"/>
<proteinExistence type="predicted"/>
<evidence type="ECO:0000313" key="2">
    <source>
        <dbReference type="Proteomes" id="UP000637788"/>
    </source>
</evidence>
<accession>A0A917VVP0</accession>
<dbReference type="EMBL" id="BMPQ01000072">
    <property type="protein sequence ID" value="GGL18692.1"/>
    <property type="molecule type" value="Genomic_DNA"/>
</dbReference>
<evidence type="ECO:0000313" key="1">
    <source>
        <dbReference type="EMBL" id="GGL18692.1"/>
    </source>
</evidence>
<sequence>MLAANVAADLDAWLRLLVLHDQEGLANAEPQTMRMRIYHQADRLARHAHVRYLRLDASWPWSTTFPLAWNRLTRLPQVT</sequence>
<gene>
    <name evidence="1" type="ORF">GCM10010094_94760</name>
</gene>
<reference evidence="1" key="2">
    <citation type="submission" date="2020-09" db="EMBL/GenBank/DDBJ databases">
        <authorList>
            <person name="Sun Q."/>
            <person name="Ohkuma M."/>
        </authorList>
    </citation>
    <scope>NUCLEOTIDE SEQUENCE</scope>
    <source>
        <strain evidence="1">JCM 3035</strain>
    </source>
</reference>